<organism evidence="5 6">
    <name type="scientific">Pseudoroseomonas ludipueritiae</name>
    <dbReference type="NCBI Taxonomy" id="198093"/>
    <lineage>
        <taxon>Bacteria</taxon>
        <taxon>Pseudomonadati</taxon>
        <taxon>Pseudomonadota</taxon>
        <taxon>Alphaproteobacteria</taxon>
        <taxon>Acetobacterales</taxon>
        <taxon>Acetobacteraceae</taxon>
        <taxon>Pseudoroseomonas</taxon>
    </lineage>
</organism>
<comment type="caution">
    <text evidence="5">The sequence shown here is derived from an EMBL/GenBank/DDBJ whole genome shotgun (WGS) entry which is preliminary data.</text>
</comment>
<evidence type="ECO:0000256" key="2">
    <source>
        <dbReference type="ARBA" id="ARBA00016549"/>
    </source>
</evidence>
<comment type="cofactor">
    <cofactor evidence="1">
        <name>a divalent metal cation</name>
        <dbReference type="ChEBI" id="CHEBI:60240"/>
    </cofactor>
</comment>
<dbReference type="CDD" id="cd16841">
    <property type="entry name" value="RraA_family"/>
    <property type="match status" value="1"/>
</dbReference>
<dbReference type="SUPFAM" id="SSF89562">
    <property type="entry name" value="RraA-like"/>
    <property type="match status" value="1"/>
</dbReference>
<gene>
    <name evidence="5" type="ORF">IBL25_09915</name>
</gene>
<name>A0ABR7R6F7_9PROT</name>
<accession>A0ABR7R6F7</accession>
<evidence type="ECO:0000256" key="4">
    <source>
        <dbReference type="ARBA" id="ARBA00030169"/>
    </source>
</evidence>
<dbReference type="Pfam" id="PF03737">
    <property type="entry name" value="RraA-like"/>
    <property type="match status" value="1"/>
</dbReference>
<dbReference type="Gene3D" id="3.50.30.40">
    <property type="entry name" value="Ribonuclease E inhibitor RraA/RraA-like"/>
    <property type="match status" value="1"/>
</dbReference>
<proteinExistence type="predicted"/>
<dbReference type="PANTHER" id="PTHR33254">
    <property type="entry name" value="4-HYDROXY-4-METHYL-2-OXOGLUTARATE ALDOLASE 3-RELATED"/>
    <property type="match status" value="1"/>
</dbReference>
<keyword evidence="6" id="KW-1185">Reference proteome</keyword>
<dbReference type="EMBL" id="JACTUZ010000032">
    <property type="protein sequence ID" value="MBC9177252.1"/>
    <property type="molecule type" value="Genomic_DNA"/>
</dbReference>
<protein>
    <recommendedName>
        <fullName evidence="2">Putative 4-hydroxy-4-methyl-2-oxoglutarate aldolase</fullName>
    </recommendedName>
    <alternativeName>
        <fullName evidence="3">Regulator of ribonuclease activity homolog</fullName>
    </alternativeName>
    <alternativeName>
        <fullName evidence="4">RraA-like protein</fullName>
    </alternativeName>
</protein>
<evidence type="ECO:0000256" key="1">
    <source>
        <dbReference type="ARBA" id="ARBA00001968"/>
    </source>
</evidence>
<dbReference type="PANTHER" id="PTHR33254:SF4">
    <property type="entry name" value="4-HYDROXY-4-METHYL-2-OXOGLUTARATE ALDOLASE 3-RELATED"/>
    <property type="match status" value="1"/>
</dbReference>
<dbReference type="Proteomes" id="UP000603940">
    <property type="component" value="Unassembled WGS sequence"/>
</dbReference>
<evidence type="ECO:0000256" key="3">
    <source>
        <dbReference type="ARBA" id="ARBA00029596"/>
    </source>
</evidence>
<evidence type="ECO:0000313" key="5">
    <source>
        <dbReference type="EMBL" id="MBC9177252.1"/>
    </source>
</evidence>
<sequence>MPGCGSLGAEHEGGSPVAIGFRILPRARQVGAEWAERFRSLPVANVSDVMARMTAGGPRLRPMHRGGQMAGPALTVKTRPGDNLMIHKALALAAPGDVIVVDAGGDLTNALIGELMLAQMVKKRLGGIVIHGAIRDSAAIAAQDFPVFAAGVTHRGPYKDGPGEINVPVAFDGMVIAPGDLVLGDDDGLLCVPFEEVETIHAAAAAKQAAEVKQAAAIEAGTYSAPWVDETLRRLGCEGLD</sequence>
<dbReference type="InterPro" id="IPR005493">
    <property type="entry name" value="RraA/RraA-like"/>
</dbReference>
<dbReference type="InterPro" id="IPR036704">
    <property type="entry name" value="RraA/RraA-like_sf"/>
</dbReference>
<reference evidence="5 6" key="1">
    <citation type="journal article" date="2009" name="Int. J. Syst. Evol. Microbiol.">
        <title>Transfer of Teichococcus ludipueritiae and Muricoccus roseus to the genus Roseomonas, as Roseomonas ludipueritiae comb. nov. and Roseomonas rosea comb. nov., respectively, and emended description of the genus Roseomonas.</title>
        <authorList>
            <person name="Sanchez-Porro C."/>
            <person name="Gallego V."/>
            <person name="Busse H.J."/>
            <person name="Kampfer P."/>
            <person name="Ventosa A."/>
        </authorList>
    </citation>
    <scope>NUCLEOTIDE SEQUENCE [LARGE SCALE GENOMIC DNA]</scope>
    <source>
        <strain evidence="5 6">DSM 14915</strain>
    </source>
</reference>
<dbReference type="NCBIfam" id="NF004850">
    <property type="entry name" value="PRK06201.1"/>
    <property type="match status" value="1"/>
</dbReference>
<evidence type="ECO:0000313" key="6">
    <source>
        <dbReference type="Proteomes" id="UP000603940"/>
    </source>
</evidence>